<dbReference type="Proteomes" id="UP000644147">
    <property type="component" value="Unassembled WGS sequence"/>
</dbReference>
<feature type="transmembrane region" description="Helical" evidence="1">
    <location>
        <begin position="108"/>
        <end position="128"/>
    </location>
</feature>
<dbReference type="EMBL" id="JAEHFX010000005">
    <property type="protein sequence ID" value="MBK0403423.1"/>
    <property type="molecule type" value="Genomic_DNA"/>
</dbReference>
<evidence type="ECO:0000256" key="1">
    <source>
        <dbReference type="SAM" id="Phobius"/>
    </source>
</evidence>
<keyword evidence="3" id="KW-1185">Reference proteome</keyword>
<evidence type="ECO:0000313" key="3">
    <source>
        <dbReference type="Proteomes" id="UP000644147"/>
    </source>
</evidence>
<feature type="transmembrane region" description="Helical" evidence="1">
    <location>
        <begin position="12"/>
        <end position="30"/>
    </location>
</feature>
<feature type="transmembrane region" description="Helical" evidence="1">
    <location>
        <begin position="191"/>
        <end position="216"/>
    </location>
</feature>
<name>A0ABS1C1Z6_9BACT</name>
<proteinExistence type="predicted"/>
<feature type="transmembrane region" description="Helical" evidence="1">
    <location>
        <begin position="135"/>
        <end position="156"/>
    </location>
</feature>
<feature type="transmembrane region" description="Helical" evidence="1">
    <location>
        <begin position="297"/>
        <end position="319"/>
    </location>
</feature>
<keyword evidence="1" id="KW-1133">Transmembrane helix</keyword>
<sequence>MKYPENLTMTSRWPVTAFFAIYLLLGLFIYKDFGIYYDDHWARENGVVNGIYIAGEIAPSVLEGKNYCPECPTLAEYVDGDHGPIFELVPTFLEWLFEVKDLQKVFQLRHLCTFLLFYVSTIFFYLLLKERFRNTLLALTGTAMLIVSPRIFAESFYNSKDLPFLSLSVISTYTLVLFLKNRNYKTAIWHALASALAIDLRLLGLIFPALTAGFSFLNLNLFRKDGEPLQEAFKRVSFYGLLLLGFMIVFWPYLWEKPYIRFPQVVARSSAFPWPGQMLFMGEAIPATNLPWHYLPTWFFITTPVLYSVLFVLGLLFLLRQTFWPRFSLYRNLKEQQDWIMAGLFLIPVLAAILLNLVLYDGWRHLYFIYPPFIYLAVLGFHTLYRKFSSLPYKQTGKMLRTGLVAILLLYMGNLAFWMVKNHPHQNVYFSIYKDDRVRQKFELDYWGLAYKQGLEFVVKDSDKPAINVYVANLPGRTNQFSLPPKQRKRLVYVDHISKADYFLTEYRWHPKDYPLQKEVYQIKVDDIKIFSVFKLDKTYKSLETHVY</sequence>
<keyword evidence="1" id="KW-0812">Transmembrane</keyword>
<feature type="transmembrane region" description="Helical" evidence="1">
    <location>
        <begin position="366"/>
        <end position="388"/>
    </location>
</feature>
<feature type="transmembrane region" description="Helical" evidence="1">
    <location>
        <begin position="400"/>
        <end position="420"/>
    </location>
</feature>
<dbReference type="RefSeq" id="WP_200506182.1">
    <property type="nucleotide sequence ID" value="NZ_JAEHFX010000005.1"/>
</dbReference>
<protein>
    <submittedName>
        <fullName evidence="2">Glycosyltransferase family 39 protein</fullName>
    </submittedName>
</protein>
<feature type="transmembrane region" description="Helical" evidence="1">
    <location>
        <begin position="162"/>
        <end position="179"/>
    </location>
</feature>
<evidence type="ECO:0000313" key="2">
    <source>
        <dbReference type="EMBL" id="MBK0403423.1"/>
    </source>
</evidence>
<gene>
    <name evidence="2" type="ORF">I5M27_10535</name>
</gene>
<feature type="transmembrane region" description="Helical" evidence="1">
    <location>
        <begin position="339"/>
        <end position="360"/>
    </location>
</feature>
<organism evidence="2 3">
    <name type="scientific">Adhaeribacter terrigena</name>
    <dbReference type="NCBI Taxonomy" id="2793070"/>
    <lineage>
        <taxon>Bacteria</taxon>
        <taxon>Pseudomonadati</taxon>
        <taxon>Bacteroidota</taxon>
        <taxon>Cytophagia</taxon>
        <taxon>Cytophagales</taxon>
        <taxon>Hymenobacteraceae</taxon>
        <taxon>Adhaeribacter</taxon>
    </lineage>
</organism>
<comment type="caution">
    <text evidence="2">The sequence shown here is derived from an EMBL/GenBank/DDBJ whole genome shotgun (WGS) entry which is preliminary data.</text>
</comment>
<accession>A0ABS1C1Z6</accession>
<reference evidence="2 3" key="1">
    <citation type="submission" date="2020-12" db="EMBL/GenBank/DDBJ databases">
        <title>Bacterial novel species Adhaeribacter sp. BT258 isolated from soil.</title>
        <authorList>
            <person name="Jung H.-Y."/>
        </authorList>
    </citation>
    <scope>NUCLEOTIDE SEQUENCE [LARGE SCALE GENOMIC DNA]</scope>
    <source>
        <strain evidence="2 3">BT258</strain>
    </source>
</reference>
<keyword evidence="1" id="KW-0472">Membrane</keyword>
<feature type="transmembrane region" description="Helical" evidence="1">
    <location>
        <begin position="236"/>
        <end position="254"/>
    </location>
</feature>